<dbReference type="InterPro" id="IPR000298">
    <property type="entry name" value="Cyt_c_oxidase-like_su3"/>
</dbReference>
<feature type="transmembrane region" description="Helical" evidence="8">
    <location>
        <begin position="25"/>
        <end position="48"/>
    </location>
</feature>
<keyword evidence="5 8" id="KW-1133">Transmembrane helix</keyword>
<evidence type="ECO:0000256" key="3">
    <source>
        <dbReference type="ARBA" id="ARBA00022475"/>
    </source>
</evidence>
<proteinExistence type="inferred from homology"/>
<evidence type="ECO:0000256" key="5">
    <source>
        <dbReference type="ARBA" id="ARBA00022989"/>
    </source>
</evidence>
<feature type="transmembrane region" description="Helical" evidence="8">
    <location>
        <begin position="60"/>
        <end position="84"/>
    </location>
</feature>
<evidence type="ECO:0000256" key="4">
    <source>
        <dbReference type="ARBA" id="ARBA00022692"/>
    </source>
</evidence>
<dbReference type="Proteomes" id="UP000179034">
    <property type="component" value="Unassembled WGS sequence"/>
</dbReference>
<dbReference type="EMBL" id="MFIW01000041">
    <property type="protein sequence ID" value="OGF97884.1"/>
    <property type="molecule type" value="Genomic_DNA"/>
</dbReference>
<sequence>MRSSHSAVIAIPYDKHFGHASGGKIGMWTFLATDAMTFGGFLIAYANLRAYLDWPTPSDHLNIGLTAVATFILIMSSVSMVLALASGREDHRRGMVLWLGITIIGGLSFLGIQSYEWTHLIRDGMTFTRFSHGVPQFGSTFFLITGFHGFHVLSGVIYLAVIMAKAMGGRYDGGNVDHVELAGLFWHFVDLIWILVFTFIYLL</sequence>
<reference evidence="10 11" key="1">
    <citation type="journal article" date="2016" name="Nat. Commun.">
        <title>Thousands of microbial genomes shed light on interconnected biogeochemical processes in an aquifer system.</title>
        <authorList>
            <person name="Anantharaman K."/>
            <person name="Brown C.T."/>
            <person name="Hug L.A."/>
            <person name="Sharon I."/>
            <person name="Castelle C.J."/>
            <person name="Probst A.J."/>
            <person name="Thomas B.C."/>
            <person name="Singh A."/>
            <person name="Wilkins M.J."/>
            <person name="Karaoz U."/>
            <person name="Brodie E.L."/>
            <person name="Williams K.H."/>
            <person name="Hubbard S.S."/>
            <person name="Banfield J.F."/>
        </authorList>
    </citation>
    <scope>NUCLEOTIDE SEQUENCE [LARGE SCALE GENOMIC DNA]</scope>
</reference>
<evidence type="ECO:0000259" key="9">
    <source>
        <dbReference type="PROSITE" id="PS50253"/>
    </source>
</evidence>
<dbReference type="SUPFAM" id="SSF81452">
    <property type="entry name" value="Cytochrome c oxidase subunit III-like"/>
    <property type="match status" value="1"/>
</dbReference>
<dbReference type="GO" id="GO:0019646">
    <property type="term" value="P:aerobic electron transport chain"/>
    <property type="evidence" value="ECO:0007669"/>
    <property type="project" value="InterPro"/>
</dbReference>
<evidence type="ECO:0000256" key="1">
    <source>
        <dbReference type="ARBA" id="ARBA00004651"/>
    </source>
</evidence>
<dbReference type="Gene3D" id="1.20.120.80">
    <property type="entry name" value="Cytochrome c oxidase, subunit III, four-helix bundle"/>
    <property type="match status" value="1"/>
</dbReference>
<dbReference type="GO" id="GO:0004129">
    <property type="term" value="F:cytochrome-c oxidase activity"/>
    <property type="evidence" value="ECO:0007669"/>
    <property type="project" value="InterPro"/>
</dbReference>
<dbReference type="InterPro" id="IPR013833">
    <property type="entry name" value="Cyt_c_oxidase_su3_a-hlx"/>
</dbReference>
<dbReference type="InterPro" id="IPR024791">
    <property type="entry name" value="Cyt_c/ubiquinol_Oxase_su3"/>
</dbReference>
<dbReference type="Pfam" id="PF00510">
    <property type="entry name" value="COX3"/>
    <property type="match status" value="1"/>
</dbReference>
<feature type="transmembrane region" description="Helical" evidence="8">
    <location>
        <begin position="137"/>
        <end position="161"/>
    </location>
</feature>
<evidence type="ECO:0000256" key="6">
    <source>
        <dbReference type="ARBA" id="ARBA00023136"/>
    </source>
</evidence>
<dbReference type="AlphaFoldDB" id="A0A1F5YCL4"/>
<accession>A0A1F5YCL4</accession>
<dbReference type="InterPro" id="IPR035973">
    <property type="entry name" value="Cyt_c_oxidase_su3-like_sf"/>
</dbReference>
<evidence type="ECO:0000313" key="10">
    <source>
        <dbReference type="EMBL" id="OGF97884.1"/>
    </source>
</evidence>
<keyword evidence="3" id="KW-1003">Cell membrane</keyword>
<dbReference type="FunFam" id="1.20.120.80:FF:000001">
    <property type="entry name" value="Cytochrome (Ubi)quinol oxidase subunit III"/>
    <property type="match status" value="1"/>
</dbReference>
<evidence type="ECO:0000313" key="11">
    <source>
        <dbReference type="Proteomes" id="UP000179034"/>
    </source>
</evidence>
<keyword evidence="6 8" id="KW-0472">Membrane</keyword>
<protein>
    <recommendedName>
        <fullName evidence="9">Heme-copper oxidase subunit III family profile domain-containing protein</fullName>
    </recommendedName>
</protein>
<evidence type="ECO:0000256" key="8">
    <source>
        <dbReference type="SAM" id="Phobius"/>
    </source>
</evidence>
<name>A0A1F5YCL4_9BACT</name>
<comment type="subcellular location">
    <subcellularLocation>
        <location evidence="1 7">Cell membrane</location>
        <topology evidence="1 7">Multi-pass membrane protein</topology>
    </subcellularLocation>
</comment>
<keyword evidence="4 7" id="KW-0812">Transmembrane</keyword>
<dbReference type="PANTHER" id="PTHR11403">
    <property type="entry name" value="CYTOCHROME C OXIDASE SUBUNIT III"/>
    <property type="match status" value="1"/>
</dbReference>
<dbReference type="PROSITE" id="PS50253">
    <property type="entry name" value="COX3"/>
    <property type="match status" value="1"/>
</dbReference>
<comment type="caution">
    <text evidence="10">The sequence shown here is derived from an EMBL/GenBank/DDBJ whole genome shotgun (WGS) entry which is preliminary data.</text>
</comment>
<feature type="transmembrane region" description="Helical" evidence="8">
    <location>
        <begin position="96"/>
        <end position="117"/>
    </location>
</feature>
<evidence type="ECO:0000256" key="2">
    <source>
        <dbReference type="ARBA" id="ARBA00010581"/>
    </source>
</evidence>
<comment type="similarity">
    <text evidence="2 7">Belongs to the cytochrome c oxidase subunit 3 family.</text>
</comment>
<dbReference type="GO" id="GO:0005886">
    <property type="term" value="C:plasma membrane"/>
    <property type="evidence" value="ECO:0007669"/>
    <property type="project" value="UniProtKB-SubCell"/>
</dbReference>
<organism evidence="10 11">
    <name type="scientific">Candidatus Glassbacteria bacterium RBG_16_58_8</name>
    <dbReference type="NCBI Taxonomy" id="1817866"/>
    <lineage>
        <taxon>Bacteria</taxon>
        <taxon>Candidatus Glassiibacteriota</taxon>
    </lineage>
</organism>
<feature type="transmembrane region" description="Helical" evidence="8">
    <location>
        <begin position="181"/>
        <end position="202"/>
    </location>
</feature>
<dbReference type="PANTHER" id="PTHR11403:SF2">
    <property type="entry name" value="CYTOCHROME BO(3) UBIQUINOL OXIDASE SUBUNIT 3"/>
    <property type="match status" value="1"/>
</dbReference>
<evidence type="ECO:0000256" key="7">
    <source>
        <dbReference type="RuleBase" id="RU003376"/>
    </source>
</evidence>
<gene>
    <name evidence="10" type="ORF">A2Z06_04325</name>
</gene>
<feature type="domain" description="Heme-copper oxidase subunit III family profile" evidence="9">
    <location>
        <begin position="22"/>
        <end position="203"/>
    </location>
</feature>